<keyword evidence="4" id="KW-1005">Bacterial flagellum biogenesis</keyword>
<protein>
    <recommendedName>
        <fullName evidence="2">Negative regulator of flagellin synthesis</fullName>
    </recommendedName>
    <alternativeName>
        <fullName evidence="8">Anti-sigma-28 factor</fullName>
    </alternativeName>
</protein>
<reference evidence="11" key="1">
    <citation type="submission" date="2022-12" db="EMBL/GenBank/DDBJ databases">
        <title>Complete genome sequence of an Australian strain of Rouxiella badensis DAR84756 and resolution of the R. badensis DSM100043 and R. chamberiensis DSM28324 genomes.</title>
        <authorList>
            <person name="Paul S."/>
            <person name="Anderson P.J."/>
            <person name="Maynard G."/>
            <person name="Dyall-Smith M."/>
            <person name="Kudinha T."/>
        </authorList>
    </citation>
    <scope>NUCLEOTIDE SEQUENCE</scope>
    <source>
        <strain evidence="11">DSM 28324</strain>
    </source>
</reference>
<evidence type="ECO:0000256" key="6">
    <source>
        <dbReference type="ARBA" id="ARBA00023163"/>
    </source>
</evidence>
<keyword evidence="6" id="KW-0804">Transcription</keyword>
<evidence type="ECO:0000259" key="10">
    <source>
        <dbReference type="Pfam" id="PF04316"/>
    </source>
</evidence>
<name>A0ABY7HP67_9GAMM</name>
<comment type="function">
    <text evidence="7">Responsible for the coupling of flagellin expression to flagellar assembly by preventing expression of the flagellin genes when a component of the middle class of proteins is defective. It negatively regulates flagellar genes by inhibiting the activity of FliA by directly binding to FliA.</text>
</comment>
<dbReference type="RefSeq" id="WP_052673442.1">
    <property type="nucleotide sequence ID" value="NZ_CP114058.1"/>
</dbReference>
<dbReference type="Pfam" id="PF04316">
    <property type="entry name" value="FlgM"/>
    <property type="match status" value="1"/>
</dbReference>
<dbReference type="NCBIfam" id="TIGR03824">
    <property type="entry name" value="FlgM_jcvi"/>
    <property type="match status" value="1"/>
</dbReference>
<dbReference type="InterPro" id="IPR035890">
    <property type="entry name" value="Anti-sigma-28_factor_FlgM_sf"/>
</dbReference>
<dbReference type="EMBL" id="CP114058">
    <property type="protein sequence ID" value="WAT00661.1"/>
    <property type="molecule type" value="Genomic_DNA"/>
</dbReference>
<dbReference type="SUPFAM" id="SSF101498">
    <property type="entry name" value="Anti-sigma factor FlgM"/>
    <property type="match status" value="1"/>
</dbReference>
<keyword evidence="5" id="KW-0805">Transcription regulation</keyword>
<keyword evidence="11" id="KW-0282">Flagellum</keyword>
<keyword evidence="11" id="KW-0969">Cilium</keyword>
<evidence type="ECO:0000256" key="3">
    <source>
        <dbReference type="ARBA" id="ARBA00022491"/>
    </source>
</evidence>
<feature type="domain" description="Anti-sigma-28 factor FlgM C-terminal" evidence="10">
    <location>
        <begin position="38"/>
        <end position="81"/>
    </location>
</feature>
<evidence type="ECO:0000256" key="5">
    <source>
        <dbReference type="ARBA" id="ARBA00023015"/>
    </source>
</evidence>
<dbReference type="Proteomes" id="UP001164712">
    <property type="component" value="Chromosome"/>
</dbReference>
<dbReference type="InterPro" id="IPR007412">
    <property type="entry name" value="FlgM"/>
</dbReference>
<keyword evidence="12" id="KW-1185">Reference proteome</keyword>
<proteinExistence type="inferred from homology"/>
<evidence type="ECO:0000313" key="12">
    <source>
        <dbReference type="Proteomes" id="UP001164712"/>
    </source>
</evidence>
<evidence type="ECO:0000256" key="7">
    <source>
        <dbReference type="ARBA" id="ARBA00024739"/>
    </source>
</evidence>
<evidence type="ECO:0000256" key="1">
    <source>
        <dbReference type="ARBA" id="ARBA00005322"/>
    </source>
</evidence>
<evidence type="ECO:0000256" key="4">
    <source>
        <dbReference type="ARBA" id="ARBA00022795"/>
    </source>
</evidence>
<evidence type="ECO:0000313" key="11">
    <source>
        <dbReference type="EMBL" id="WAT00661.1"/>
    </source>
</evidence>
<gene>
    <name evidence="11" type="primary">flgM</name>
    <name evidence="11" type="ORF">O1V66_17615</name>
</gene>
<evidence type="ECO:0000256" key="2">
    <source>
        <dbReference type="ARBA" id="ARBA00017823"/>
    </source>
</evidence>
<sequence>MKINSGPIRPVAPVRNLRKPDAKSAVTRPVQADGVLSSTLQAARKTLAEMPEVDNDRVEEMKKALAEGRFSVCLETLADSMQQFYRG</sequence>
<evidence type="ECO:0000256" key="9">
    <source>
        <dbReference type="SAM" id="MobiDB-lite"/>
    </source>
</evidence>
<organism evidence="11 12">
    <name type="scientific">Rouxiella chamberiensis</name>
    <dbReference type="NCBI Taxonomy" id="1513468"/>
    <lineage>
        <taxon>Bacteria</taxon>
        <taxon>Pseudomonadati</taxon>
        <taxon>Pseudomonadota</taxon>
        <taxon>Gammaproteobacteria</taxon>
        <taxon>Enterobacterales</taxon>
        <taxon>Yersiniaceae</taxon>
        <taxon>Rouxiella</taxon>
    </lineage>
</organism>
<keyword evidence="11" id="KW-0966">Cell projection</keyword>
<evidence type="ECO:0000256" key="8">
    <source>
        <dbReference type="ARBA" id="ARBA00030117"/>
    </source>
</evidence>
<feature type="region of interest" description="Disordered" evidence="9">
    <location>
        <begin position="1"/>
        <end position="28"/>
    </location>
</feature>
<keyword evidence="3" id="KW-0678">Repressor</keyword>
<dbReference type="InterPro" id="IPR031316">
    <property type="entry name" value="FlgM_C"/>
</dbReference>
<comment type="similarity">
    <text evidence="1">Belongs to the FlgM family.</text>
</comment>
<accession>A0ABY7HP67</accession>